<feature type="compositionally biased region" description="Basic and acidic residues" evidence="1">
    <location>
        <begin position="400"/>
        <end position="411"/>
    </location>
</feature>
<reference evidence="3" key="1">
    <citation type="journal article" date="2020" name="Fungal Divers.">
        <title>Resolving the Mortierellaceae phylogeny through synthesis of multi-gene phylogenetics and phylogenomics.</title>
        <authorList>
            <person name="Vandepol N."/>
            <person name="Liber J."/>
            <person name="Desiro A."/>
            <person name="Na H."/>
            <person name="Kennedy M."/>
            <person name="Barry K."/>
            <person name="Grigoriev I.V."/>
            <person name="Miller A.N."/>
            <person name="O'Donnell K."/>
            <person name="Stajich J.E."/>
            <person name="Bonito G."/>
        </authorList>
    </citation>
    <scope>NUCLEOTIDE SEQUENCE</scope>
    <source>
        <strain evidence="3">NRRL 28262</strain>
    </source>
</reference>
<feature type="domain" description="F-box" evidence="2">
    <location>
        <begin position="3"/>
        <end position="36"/>
    </location>
</feature>
<dbReference type="EMBL" id="JAAAIL010000106">
    <property type="protein sequence ID" value="KAG0279739.1"/>
    <property type="molecule type" value="Genomic_DNA"/>
</dbReference>
<feature type="non-terminal residue" evidence="3">
    <location>
        <position position="1"/>
    </location>
</feature>
<evidence type="ECO:0000313" key="4">
    <source>
        <dbReference type="Proteomes" id="UP001194580"/>
    </source>
</evidence>
<organism evidence="3 4">
    <name type="scientific">Linnemannia exigua</name>
    <dbReference type="NCBI Taxonomy" id="604196"/>
    <lineage>
        <taxon>Eukaryota</taxon>
        <taxon>Fungi</taxon>
        <taxon>Fungi incertae sedis</taxon>
        <taxon>Mucoromycota</taxon>
        <taxon>Mortierellomycotina</taxon>
        <taxon>Mortierellomycetes</taxon>
        <taxon>Mortierellales</taxon>
        <taxon>Mortierellaceae</taxon>
        <taxon>Linnemannia</taxon>
    </lineage>
</organism>
<accession>A0AAD4DJM0</accession>
<feature type="region of interest" description="Disordered" evidence="1">
    <location>
        <begin position="346"/>
        <end position="411"/>
    </location>
</feature>
<evidence type="ECO:0000256" key="1">
    <source>
        <dbReference type="SAM" id="MobiDB-lite"/>
    </source>
</evidence>
<name>A0AAD4DJM0_9FUNG</name>
<sequence length="411" mass="47842">EKIAPFLAQQDLARCLRVCRAWNQLFHLQFWTHLDIAWDGDNKTWQKNIGRALKNNENKRLVRSIKLKLHDDDHFDLFLKQCPRVFPLLTAVDLKAPFFEDYADHAILRFANLSSKGWKRLVFRKMRGTMGILEFDKYPFEELLRCVAPTLEVFRTYSLSLVSMRVVNRLLCNAPNLKELYIYGGADIAPDNWLDAEKIASSRWVCKNLEVFGCSIGNIPRSDLTNEFGETFAEMFGKTIQDSVALQNRIYAKLAQLTKLRELTLGFPLDVDEAVYEDRYREHYIRRNMQHDCLAMTLESGLDRLKTLKNLRNFGGLEVMDVHIDGDKEKAWFAEHWPNVTFGVSDEIANEENDDNSSDYWTSCEEDDDCDELDYGGEHDYDDEHDYGDNYGYGDEYDYGDDHDHGSEDNE</sequence>
<dbReference type="Proteomes" id="UP001194580">
    <property type="component" value="Unassembled WGS sequence"/>
</dbReference>
<dbReference type="InterPro" id="IPR036047">
    <property type="entry name" value="F-box-like_dom_sf"/>
</dbReference>
<feature type="compositionally biased region" description="Acidic residues" evidence="1">
    <location>
        <begin position="364"/>
        <end position="386"/>
    </location>
</feature>
<keyword evidence="4" id="KW-1185">Reference proteome</keyword>
<evidence type="ECO:0000313" key="3">
    <source>
        <dbReference type="EMBL" id="KAG0279739.1"/>
    </source>
</evidence>
<dbReference type="InterPro" id="IPR032675">
    <property type="entry name" value="LRR_dom_sf"/>
</dbReference>
<dbReference type="InterPro" id="IPR001810">
    <property type="entry name" value="F-box_dom"/>
</dbReference>
<dbReference type="AlphaFoldDB" id="A0AAD4DJM0"/>
<proteinExistence type="predicted"/>
<evidence type="ECO:0000259" key="2">
    <source>
        <dbReference type="Pfam" id="PF12937"/>
    </source>
</evidence>
<dbReference type="Pfam" id="PF12937">
    <property type="entry name" value="F-box-like"/>
    <property type="match status" value="1"/>
</dbReference>
<comment type="caution">
    <text evidence="3">The sequence shown here is derived from an EMBL/GenBank/DDBJ whole genome shotgun (WGS) entry which is preliminary data.</text>
</comment>
<dbReference type="Gene3D" id="3.80.10.10">
    <property type="entry name" value="Ribonuclease Inhibitor"/>
    <property type="match status" value="1"/>
</dbReference>
<dbReference type="SUPFAM" id="SSF81383">
    <property type="entry name" value="F-box domain"/>
    <property type="match status" value="1"/>
</dbReference>
<feature type="compositionally biased region" description="Acidic residues" evidence="1">
    <location>
        <begin position="348"/>
        <end position="357"/>
    </location>
</feature>
<gene>
    <name evidence="3" type="ORF">BGZ95_000338</name>
</gene>
<protein>
    <recommendedName>
        <fullName evidence="2">F-box domain-containing protein</fullName>
    </recommendedName>
</protein>